<proteinExistence type="predicted"/>
<keyword evidence="1" id="KW-0472">Membrane</keyword>
<protein>
    <submittedName>
        <fullName evidence="2">Uncharacterized protein</fullName>
    </submittedName>
</protein>
<dbReference type="RefSeq" id="YP_009120771.1">
    <property type="nucleotide sequence ID" value="NC_026440.1"/>
</dbReference>
<evidence type="ECO:0000313" key="2">
    <source>
        <dbReference type="EMBL" id="AJF98536.1"/>
    </source>
</evidence>
<keyword evidence="1" id="KW-0812">Transmembrane</keyword>
<dbReference type="KEGG" id="vg:23463453"/>
<organism evidence="2 3">
    <name type="scientific">Pandoravirus inopinatum</name>
    <dbReference type="NCBI Taxonomy" id="1605721"/>
    <lineage>
        <taxon>Viruses</taxon>
        <taxon>Pandoravirus</taxon>
    </lineage>
</organism>
<dbReference type="EMBL" id="KP136319">
    <property type="protein sequence ID" value="AJF98536.1"/>
    <property type="molecule type" value="Genomic_DNA"/>
</dbReference>
<evidence type="ECO:0000256" key="1">
    <source>
        <dbReference type="SAM" id="Phobius"/>
    </source>
</evidence>
<feature type="transmembrane region" description="Helical" evidence="1">
    <location>
        <begin position="6"/>
        <end position="23"/>
    </location>
</feature>
<evidence type="ECO:0000313" key="3">
    <source>
        <dbReference type="Proteomes" id="UP000202511"/>
    </source>
</evidence>
<dbReference type="GeneID" id="23463453"/>
<dbReference type="Proteomes" id="UP000202511">
    <property type="component" value="Segment"/>
</dbReference>
<name>A0A0B5JBX4_9VIRU</name>
<sequence length="163" mass="18087">MWVLSFVPAVHGRLTFFSFLLITRLKKAHQWRVDPSTHRPKANEKNATALKPRGSLACLPVPQCVGRLPLGSLVGRPFFCLLRPTCGIGRQNIKTPKKHQQANMGVGSGLGFAIARFLFFFRHVLFLLSFGAQNDGDTAVNSCTQMKTKISNGNIRGRWAVLI</sequence>
<reference evidence="2 3" key="1">
    <citation type="journal article" date="2015" name="Parasitol. Res.">
        <title>Viruses in close associations with free-living amoebae.</title>
        <authorList>
            <person name="Scheid P."/>
        </authorList>
    </citation>
    <scope>NUCLEOTIDE SEQUENCE [LARGE SCALE GENOMIC DNA]</scope>
    <source>
        <strain evidence="2">KlaHel</strain>
    </source>
</reference>
<keyword evidence="1" id="KW-1133">Transmembrane helix</keyword>
<feature type="transmembrane region" description="Helical" evidence="1">
    <location>
        <begin position="102"/>
        <end position="121"/>
    </location>
</feature>
<accession>A0A0B5JBX4</accession>